<organism evidence="6 7">
    <name type="scientific">Vibrio gelatinilyticus</name>
    <dbReference type="NCBI Taxonomy" id="2893468"/>
    <lineage>
        <taxon>Bacteria</taxon>
        <taxon>Pseudomonadati</taxon>
        <taxon>Pseudomonadota</taxon>
        <taxon>Gammaproteobacteria</taxon>
        <taxon>Vibrionales</taxon>
        <taxon>Vibrionaceae</taxon>
        <taxon>Vibrio</taxon>
    </lineage>
</organism>
<dbReference type="AlphaFoldDB" id="A0A9X1W9A3"/>
<dbReference type="RefSeq" id="WP_244355806.1">
    <property type="nucleotide sequence ID" value="NZ_JAJNNZ010000003.1"/>
</dbReference>
<dbReference type="GO" id="GO:0008168">
    <property type="term" value="F:methyltransferase activity"/>
    <property type="evidence" value="ECO:0007669"/>
    <property type="project" value="UniProtKB-UniRule"/>
</dbReference>
<keyword evidence="7" id="KW-1185">Reference proteome</keyword>
<dbReference type="PROSITE" id="PS50970">
    <property type="entry name" value="HCY"/>
    <property type="match status" value="1"/>
</dbReference>
<accession>A0A9X1W9A3</accession>
<comment type="caution">
    <text evidence="6">The sequence shown here is derived from an EMBL/GenBank/DDBJ whole genome shotgun (WGS) entry which is preliminary data.</text>
</comment>
<feature type="binding site" evidence="3 4">
    <location>
        <position position="277"/>
    </location>
    <ligand>
        <name>Zn(2+)</name>
        <dbReference type="ChEBI" id="CHEBI:29105"/>
    </ligand>
</feature>
<dbReference type="Gene3D" id="3.20.20.330">
    <property type="entry name" value="Homocysteine-binding-like domain"/>
    <property type="match status" value="1"/>
</dbReference>
<dbReference type="InterPro" id="IPR036589">
    <property type="entry name" value="HCY_dom_sf"/>
</dbReference>
<keyword evidence="2 4" id="KW-0808">Transferase</keyword>
<name>A0A9X1W9A3_9VIBR</name>
<evidence type="ECO:0000313" key="6">
    <source>
        <dbReference type="EMBL" id="MCJ2376368.1"/>
    </source>
</evidence>
<dbReference type="InterPro" id="IPR003726">
    <property type="entry name" value="HCY_dom"/>
</dbReference>
<evidence type="ECO:0000256" key="3">
    <source>
        <dbReference type="PIRSR" id="PIRSR037505-2"/>
    </source>
</evidence>
<protein>
    <submittedName>
        <fullName evidence="6">Homocysteine S-methyltransferase family protein</fullName>
    </submittedName>
</protein>
<dbReference type="GO" id="GO:0009086">
    <property type="term" value="P:methionine biosynthetic process"/>
    <property type="evidence" value="ECO:0007669"/>
    <property type="project" value="InterPro"/>
</dbReference>
<feature type="binding site" evidence="4">
    <location>
        <position position="201"/>
    </location>
    <ligand>
        <name>Zn(2+)</name>
        <dbReference type="ChEBI" id="CHEBI:29105"/>
    </ligand>
</feature>
<reference evidence="6" key="1">
    <citation type="submission" date="2021-11" db="EMBL/GenBank/DDBJ databases">
        <title>Vibrio ZSDE26 sp. nov. and Vibrio ZSDZ34 sp. nov., isolated from coastal seawater in Qingdao.</title>
        <authorList>
            <person name="Zhang P."/>
        </authorList>
    </citation>
    <scope>NUCLEOTIDE SEQUENCE</scope>
    <source>
        <strain evidence="6">ZSDZ34</strain>
    </source>
</reference>
<feature type="binding site" evidence="3 4">
    <location>
        <position position="276"/>
    </location>
    <ligand>
        <name>Zn(2+)</name>
        <dbReference type="ChEBI" id="CHEBI:29105"/>
    </ligand>
</feature>
<dbReference type="EMBL" id="JAJNNZ010000003">
    <property type="protein sequence ID" value="MCJ2376368.1"/>
    <property type="molecule type" value="Genomic_DNA"/>
</dbReference>
<evidence type="ECO:0000256" key="4">
    <source>
        <dbReference type="PROSITE-ProRule" id="PRU00333"/>
    </source>
</evidence>
<comment type="cofactor">
    <cofactor evidence="3">
        <name>Zn(2+)</name>
        <dbReference type="ChEBI" id="CHEBI:29105"/>
    </cofactor>
    <text evidence="3">Binds 1 zinc ion per subunit.</text>
</comment>
<evidence type="ECO:0000256" key="1">
    <source>
        <dbReference type="ARBA" id="ARBA00022603"/>
    </source>
</evidence>
<proteinExistence type="predicted"/>
<keyword evidence="3 4" id="KW-0479">Metal-binding</keyword>
<feature type="domain" description="Hcy-binding" evidence="5">
    <location>
        <begin position="1"/>
        <end position="291"/>
    </location>
</feature>
<dbReference type="PANTHER" id="PTHR11103:SF18">
    <property type="entry name" value="SLR1189 PROTEIN"/>
    <property type="match status" value="1"/>
</dbReference>
<dbReference type="SUPFAM" id="SSF82282">
    <property type="entry name" value="Homocysteine S-methyltransferase"/>
    <property type="match status" value="1"/>
</dbReference>
<dbReference type="InterPro" id="IPR017226">
    <property type="entry name" value="BHMT-like"/>
</dbReference>
<evidence type="ECO:0000313" key="7">
    <source>
        <dbReference type="Proteomes" id="UP001139488"/>
    </source>
</evidence>
<keyword evidence="1 4" id="KW-0489">Methyltransferase</keyword>
<dbReference type="Proteomes" id="UP001139488">
    <property type="component" value="Unassembled WGS sequence"/>
</dbReference>
<dbReference type="PANTHER" id="PTHR11103">
    <property type="entry name" value="SLR1189 PROTEIN"/>
    <property type="match status" value="1"/>
</dbReference>
<keyword evidence="3 4" id="KW-0862">Zinc</keyword>
<evidence type="ECO:0000259" key="5">
    <source>
        <dbReference type="PROSITE" id="PS50970"/>
    </source>
</evidence>
<dbReference type="PIRSF" id="PIRSF037505">
    <property type="entry name" value="Betaine_HMT"/>
    <property type="match status" value="1"/>
</dbReference>
<sequence>MKKLTIIDGGMGRELKEIGAPFSQPLWSAQALIEAPEYVEKAHQNFIDAGAEVLIVNSYACVPFHLGEQRFQCEGATLAQKAGSIARSVAPKNVRVAGSLPPPLGSYRPDLFEAKRAHDITRLLYEAQDPYVDLWIAETISSIKEFEAIHSVLKQSKKDCYYAFSLSDEVSDVALLRSGQAVKIAAALVCFVGAKGILFNCSVPEVMEQAILDARKVINDYQAQVEIGAYANNFTPINTDHEANNTYQGMRELSPDDYLMFAKRWYKAGASVIGGCCGIGPSHIEALTDWKKTL</sequence>
<gene>
    <name evidence="6" type="ORF">LNL84_05915</name>
</gene>
<evidence type="ECO:0000256" key="2">
    <source>
        <dbReference type="ARBA" id="ARBA00022679"/>
    </source>
</evidence>
<dbReference type="GO" id="GO:0008270">
    <property type="term" value="F:zinc ion binding"/>
    <property type="evidence" value="ECO:0007669"/>
    <property type="project" value="InterPro"/>
</dbReference>
<dbReference type="Pfam" id="PF02574">
    <property type="entry name" value="S-methyl_trans"/>
    <property type="match status" value="1"/>
</dbReference>
<dbReference type="GO" id="GO:0032259">
    <property type="term" value="P:methylation"/>
    <property type="evidence" value="ECO:0007669"/>
    <property type="project" value="UniProtKB-KW"/>
</dbReference>